<reference evidence="3 4" key="1">
    <citation type="submission" date="2018-07" db="EMBL/GenBank/DDBJ databases">
        <authorList>
            <person name="Peeters C."/>
        </authorList>
    </citation>
    <scope>NUCLEOTIDE SEQUENCE [LARGE SCALE GENOMIC DNA]</scope>
    <source>
        <strain evidence="3 4">LMG 3411</strain>
    </source>
</reference>
<dbReference type="RefSeq" id="WP_129526712.1">
    <property type="nucleotide sequence ID" value="NZ_UFQB01000004.1"/>
</dbReference>
<dbReference type="AlphaFoldDB" id="A0A446C8L4"/>
<feature type="domain" description="Alpha/beta hydrolase fold-3" evidence="2">
    <location>
        <begin position="73"/>
        <end position="259"/>
    </location>
</feature>
<evidence type="ECO:0000313" key="4">
    <source>
        <dbReference type="Proteomes" id="UP000289184"/>
    </source>
</evidence>
<dbReference type="OrthoDB" id="9771666at2"/>
<dbReference type="GO" id="GO:0016787">
    <property type="term" value="F:hydrolase activity"/>
    <property type="evidence" value="ECO:0007669"/>
    <property type="project" value="UniProtKB-KW"/>
</dbReference>
<dbReference type="PANTHER" id="PTHR48081:SF33">
    <property type="entry name" value="KYNURENINE FORMAMIDASE"/>
    <property type="match status" value="1"/>
</dbReference>
<name>A0A446C8L4_9BURK</name>
<keyword evidence="1" id="KW-0378">Hydrolase</keyword>
<protein>
    <recommendedName>
        <fullName evidence="2">Alpha/beta hydrolase fold-3 domain-containing protein</fullName>
    </recommendedName>
</protein>
<dbReference type="Pfam" id="PF07859">
    <property type="entry name" value="Abhydrolase_3"/>
    <property type="match status" value="1"/>
</dbReference>
<gene>
    <name evidence="3" type="ORF">AGI3411_01449</name>
</gene>
<evidence type="ECO:0000259" key="2">
    <source>
        <dbReference type="Pfam" id="PF07859"/>
    </source>
</evidence>
<keyword evidence="4" id="KW-1185">Reference proteome</keyword>
<dbReference type="InterPro" id="IPR050300">
    <property type="entry name" value="GDXG_lipolytic_enzyme"/>
</dbReference>
<accession>A0A446C8L4</accession>
<dbReference type="PANTHER" id="PTHR48081">
    <property type="entry name" value="AB HYDROLASE SUPERFAMILY PROTEIN C4A8.06C"/>
    <property type="match status" value="1"/>
</dbReference>
<organism evidence="3 4">
    <name type="scientific">Achromobacter agilis</name>
    <dbReference type="NCBI Taxonomy" id="1353888"/>
    <lineage>
        <taxon>Bacteria</taxon>
        <taxon>Pseudomonadati</taxon>
        <taxon>Pseudomonadota</taxon>
        <taxon>Betaproteobacteria</taxon>
        <taxon>Burkholderiales</taxon>
        <taxon>Alcaligenaceae</taxon>
        <taxon>Achromobacter</taxon>
    </lineage>
</organism>
<dbReference type="SUPFAM" id="SSF53474">
    <property type="entry name" value="alpha/beta-Hydrolases"/>
    <property type="match status" value="1"/>
</dbReference>
<dbReference type="Proteomes" id="UP000289184">
    <property type="component" value="Unassembled WGS sequence"/>
</dbReference>
<evidence type="ECO:0000313" key="3">
    <source>
        <dbReference type="EMBL" id="SSW64101.1"/>
    </source>
</evidence>
<dbReference type="EMBL" id="UFQB01000004">
    <property type="protein sequence ID" value="SSW64101.1"/>
    <property type="molecule type" value="Genomic_DNA"/>
</dbReference>
<dbReference type="InterPro" id="IPR013094">
    <property type="entry name" value="AB_hydrolase_3"/>
</dbReference>
<dbReference type="InterPro" id="IPR029058">
    <property type="entry name" value="AB_hydrolase_fold"/>
</dbReference>
<evidence type="ECO:0000256" key="1">
    <source>
        <dbReference type="ARBA" id="ARBA00022801"/>
    </source>
</evidence>
<dbReference type="Gene3D" id="3.40.50.1820">
    <property type="entry name" value="alpha/beta hydrolase"/>
    <property type="match status" value="1"/>
</dbReference>
<sequence>MSATPSSGPDADAEFQYVAGQARPAFTALFAEFEARSAAAVQTEDCQLDLGYGPGPRQAFDFFAAIGQPRGTLVYFHAGYWQSRDKAPFRFIAPAFTRLGLNVALVNYPLCPSVSLGPLVEAASAAIGPVAAHARGSAPGPLPIILSGHSAGGHIAIELALERAGRPQEAAIAGVLALSGVYDLAPLVGTSLNRNLMLDGASACAHSPLHRLKPGCPPALFAVGQDETPAFVEQSRRMYEGWRQAGNEAELEVTPGADHFSLLQQLAATDSALYRRATGLFDTVLD</sequence>
<proteinExistence type="predicted"/>